<dbReference type="InterPro" id="IPR044666">
    <property type="entry name" value="Cyclophilin_A-like"/>
</dbReference>
<feature type="compositionally biased region" description="Basic and acidic residues" evidence="3">
    <location>
        <begin position="418"/>
        <end position="434"/>
    </location>
</feature>
<dbReference type="PRINTS" id="PR00153">
    <property type="entry name" value="CSAPPISMRASE"/>
</dbReference>
<feature type="compositionally biased region" description="Basic and acidic residues" evidence="3">
    <location>
        <begin position="181"/>
        <end position="199"/>
    </location>
</feature>
<accession>A0AAX4P6T9</accession>
<dbReference type="InterPro" id="IPR020892">
    <property type="entry name" value="Cyclophilin-type_PPIase_CS"/>
</dbReference>
<feature type="domain" description="PPIase cyclophilin-type" evidence="4">
    <location>
        <begin position="19"/>
        <end position="168"/>
    </location>
</feature>
<reference evidence="5 6" key="1">
    <citation type="submission" date="2024-03" db="EMBL/GenBank/DDBJ databases">
        <title>Complete genome sequence of the green alga Chloropicon roscoffensis RCC1871.</title>
        <authorList>
            <person name="Lemieux C."/>
            <person name="Pombert J.-F."/>
            <person name="Otis C."/>
            <person name="Turmel M."/>
        </authorList>
    </citation>
    <scope>NUCLEOTIDE SEQUENCE [LARGE SCALE GENOMIC DNA]</scope>
    <source>
        <strain evidence="5 6">RCC1871</strain>
    </source>
</reference>
<feature type="compositionally biased region" description="Basic and acidic residues" evidence="3">
    <location>
        <begin position="244"/>
        <end position="253"/>
    </location>
</feature>
<dbReference type="PROSITE" id="PS00170">
    <property type="entry name" value="CSA_PPIASE_1"/>
    <property type="match status" value="1"/>
</dbReference>
<dbReference type="FunFam" id="2.40.100.10:FF:000007">
    <property type="entry name" value="Peptidyl-prolyl cis-trans isomerase CWC27 homolog"/>
    <property type="match status" value="1"/>
</dbReference>
<evidence type="ECO:0000256" key="2">
    <source>
        <dbReference type="ARBA" id="ARBA00023242"/>
    </source>
</evidence>
<organism evidence="5 6">
    <name type="scientific">Chloropicon roscoffensis</name>
    <dbReference type="NCBI Taxonomy" id="1461544"/>
    <lineage>
        <taxon>Eukaryota</taxon>
        <taxon>Viridiplantae</taxon>
        <taxon>Chlorophyta</taxon>
        <taxon>Chloropicophyceae</taxon>
        <taxon>Chloropicales</taxon>
        <taxon>Chloropicaceae</taxon>
        <taxon>Chloropicon</taxon>
    </lineage>
</organism>
<name>A0AAX4P6T9_9CHLO</name>
<keyword evidence="2" id="KW-0539">Nucleus</keyword>
<dbReference type="PROSITE" id="PS50072">
    <property type="entry name" value="CSA_PPIASE_2"/>
    <property type="match status" value="1"/>
</dbReference>
<dbReference type="InterPro" id="IPR002130">
    <property type="entry name" value="Cyclophilin-type_PPIase_dom"/>
</dbReference>
<dbReference type="CDD" id="cd01925">
    <property type="entry name" value="cyclophilin_CeCYP16-like"/>
    <property type="match status" value="1"/>
</dbReference>
<evidence type="ECO:0000259" key="4">
    <source>
        <dbReference type="PROSITE" id="PS50072"/>
    </source>
</evidence>
<proteinExistence type="predicted"/>
<feature type="compositionally biased region" description="Basic and acidic residues" evidence="3">
    <location>
        <begin position="353"/>
        <end position="365"/>
    </location>
</feature>
<comment type="subcellular location">
    <subcellularLocation>
        <location evidence="1">Nucleus</location>
    </subcellularLocation>
</comment>
<evidence type="ECO:0000256" key="1">
    <source>
        <dbReference type="ARBA" id="ARBA00004123"/>
    </source>
</evidence>
<dbReference type="GO" id="GO:0003755">
    <property type="term" value="F:peptidyl-prolyl cis-trans isomerase activity"/>
    <property type="evidence" value="ECO:0007669"/>
    <property type="project" value="InterPro"/>
</dbReference>
<dbReference type="PANTHER" id="PTHR45625:SF6">
    <property type="entry name" value="SPLICEOSOME-ASSOCIATED PROTEIN CWC27 HOMOLOG"/>
    <property type="match status" value="1"/>
</dbReference>
<evidence type="ECO:0000313" key="6">
    <source>
        <dbReference type="Proteomes" id="UP001472866"/>
    </source>
</evidence>
<evidence type="ECO:0000313" key="5">
    <source>
        <dbReference type="EMBL" id="WZN61355.1"/>
    </source>
</evidence>
<dbReference type="GO" id="GO:0006457">
    <property type="term" value="P:protein folding"/>
    <property type="evidence" value="ECO:0007669"/>
    <property type="project" value="InterPro"/>
</dbReference>
<feature type="region of interest" description="Disordered" evidence="3">
    <location>
        <begin position="418"/>
        <end position="483"/>
    </location>
</feature>
<dbReference type="Proteomes" id="UP001472866">
    <property type="component" value="Chromosome 04"/>
</dbReference>
<keyword evidence="6" id="KW-1185">Reference proteome</keyword>
<feature type="region of interest" description="Disordered" evidence="3">
    <location>
        <begin position="177"/>
        <end position="199"/>
    </location>
</feature>
<feature type="region of interest" description="Disordered" evidence="3">
    <location>
        <begin position="212"/>
        <end position="396"/>
    </location>
</feature>
<feature type="compositionally biased region" description="Gly residues" evidence="3">
    <location>
        <begin position="375"/>
        <end position="387"/>
    </location>
</feature>
<feature type="compositionally biased region" description="Acidic residues" evidence="3">
    <location>
        <begin position="212"/>
        <end position="223"/>
    </location>
</feature>
<dbReference type="EMBL" id="CP151504">
    <property type="protein sequence ID" value="WZN61355.1"/>
    <property type="molecule type" value="Genomic_DNA"/>
</dbReference>
<dbReference type="PANTHER" id="PTHR45625">
    <property type="entry name" value="PEPTIDYL-PROLYL CIS-TRANS ISOMERASE-RELATED"/>
    <property type="match status" value="1"/>
</dbReference>
<feature type="compositionally biased region" description="Low complexity" evidence="3">
    <location>
        <begin position="301"/>
        <end position="313"/>
    </location>
</feature>
<dbReference type="Pfam" id="PF00160">
    <property type="entry name" value="Pro_isomerase"/>
    <property type="match status" value="1"/>
</dbReference>
<dbReference type="Gene3D" id="2.40.100.10">
    <property type="entry name" value="Cyclophilin-like"/>
    <property type="match status" value="1"/>
</dbReference>
<dbReference type="InterPro" id="IPR029000">
    <property type="entry name" value="Cyclophilin-like_dom_sf"/>
</dbReference>
<feature type="compositionally biased region" description="Low complexity" evidence="3">
    <location>
        <begin position="277"/>
        <end position="290"/>
    </location>
</feature>
<evidence type="ECO:0000256" key="3">
    <source>
        <dbReference type="SAM" id="MobiDB-lite"/>
    </source>
</evidence>
<sequence>MSSVYSLEPPTRGKVVLKTSLGSLDIELFSKEAPKACRNFVQLCLEGYYDKTVFHRLVKDFILQGGDPTGTGEGGESIYGAPFEDEFHSRLQFRRRALVACANQADQRDSNGSQFFITLGRCDWLTKKNTIFGSVAGDTVYNLMKFNDLEVGEGDRPEDPPQVVSAEVVWNPFDDIVPRSARGEGQDGPAQEKLRDDRGRVRNKNLLSFGADEEYADDDEDEAGAGFPLAKIRRPRGEAATPRVDQEPRERGIPGDGDDEAPGVARGEPKAAKGDNSSASLAERMMMRAMAARREAGGAEAGAPAEAAASAADADQEAGDQAKVKRGPSLRKALSARLAGPPQDRRKRRRGLAGREEETLAKLERFTSGLRGKGRSAGAGEAEGGEVGPREDIPAAWRVDDYLDCDEDDDTDLRSHVLRFKKEEELGPMARRDDVDDYVVEDPLLQSAKAKGRGKGKGGGEHRQGHHRRHHHGERRKRSRAGR</sequence>
<dbReference type="GO" id="GO:0071013">
    <property type="term" value="C:catalytic step 2 spliceosome"/>
    <property type="evidence" value="ECO:0007669"/>
    <property type="project" value="TreeGrafter"/>
</dbReference>
<gene>
    <name evidence="5" type="ORF">HKI87_04g28900</name>
</gene>
<dbReference type="SUPFAM" id="SSF50891">
    <property type="entry name" value="Cyclophilin-like"/>
    <property type="match status" value="1"/>
</dbReference>
<protein>
    <submittedName>
        <fullName evidence="5">Spliceosome-associated protein CWC27</fullName>
    </submittedName>
</protein>
<feature type="compositionally biased region" description="Basic residues" evidence="3">
    <location>
        <begin position="464"/>
        <end position="483"/>
    </location>
</feature>
<dbReference type="AlphaFoldDB" id="A0AAX4P6T9"/>